<keyword evidence="2" id="KW-0813">Transport</keyword>
<dbReference type="CDD" id="cd21674">
    <property type="entry name" value="SMP_PDZD8"/>
    <property type="match status" value="1"/>
</dbReference>
<evidence type="ECO:0000256" key="4">
    <source>
        <dbReference type="ARBA" id="ARBA00023121"/>
    </source>
</evidence>
<evidence type="ECO:0000313" key="8">
    <source>
        <dbReference type="EMBL" id="KAK2563055.1"/>
    </source>
</evidence>
<reference evidence="8" key="2">
    <citation type="journal article" date="2023" name="Science">
        <title>Genomic signatures of disease resistance in endangered staghorn corals.</title>
        <authorList>
            <person name="Vollmer S.V."/>
            <person name="Selwyn J.D."/>
            <person name="Despard B.A."/>
            <person name="Roesel C.L."/>
        </authorList>
    </citation>
    <scope>NUCLEOTIDE SEQUENCE</scope>
    <source>
        <strain evidence="8">K2</strain>
    </source>
</reference>
<feature type="transmembrane region" description="Helical" evidence="6">
    <location>
        <begin position="6"/>
        <end position="28"/>
    </location>
</feature>
<proteinExistence type="predicted"/>
<comment type="caution">
    <text evidence="8">The sequence shown here is derived from an EMBL/GenBank/DDBJ whole genome shotgun (WGS) entry which is preliminary data.</text>
</comment>
<evidence type="ECO:0000313" key="9">
    <source>
        <dbReference type="Proteomes" id="UP001249851"/>
    </source>
</evidence>
<dbReference type="Pfam" id="PF26547">
    <property type="entry name" value="PDZD8_N"/>
    <property type="match status" value="1"/>
</dbReference>
<dbReference type="GO" id="GO:0005739">
    <property type="term" value="C:mitochondrion"/>
    <property type="evidence" value="ECO:0007669"/>
    <property type="project" value="GOC"/>
</dbReference>
<evidence type="ECO:0000256" key="5">
    <source>
        <dbReference type="ARBA" id="ARBA00023136"/>
    </source>
</evidence>
<organism evidence="8 9">
    <name type="scientific">Acropora cervicornis</name>
    <name type="common">Staghorn coral</name>
    <dbReference type="NCBI Taxonomy" id="6130"/>
    <lineage>
        <taxon>Eukaryota</taxon>
        <taxon>Metazoa</taxon>
        <taxon>Cnidaria</taxon>
        <taxon>Anthozoa</taxon>
        <taxon>Hexacorallia</taxon>
        <taxon>Scleractinia</taxon>
        <taxon>Astrocoeniina</taxon>
        <taxon>Acroporidae</taxon>
        <taxon>Acropora</taxon>
    </lineage>
</organism>
<dbReference type="Gene3D" id="2.30.42.10">
    <property type="match status" value="1"/>
</dbReference>
<dbReference type="GO" id="GO:1990456">
    <property type="term" value="P:mitochondrion-endoplasmic reticulum membrane tethering"/>
    <property type="evidence" value="ECO:0007669"/>
    <property type="project" value="InterPro"/>
</dbReference>
<gene>
    <name evidence="8" type="ORF">P5673_013387</name>
</gene>
<sequence>MVIALILAFLIGVFSVLLLEGIFLYKWWTSKPEDDRKLYPKRTKVTNPKYIADYIMKDGATEEESCLSLNFLLAFLWREWRDSPKTKSFLLARMNSELTELIKSKAVSKVIEQITIDELSLGTSLPIIKGATVMKIDTKDPKEVPQELDIALDLEYSGGCHIAMQVDLVFNKSVYLAVKLVHLQGRARLQFRRHPLAHWSFAFYEEPEVEFQAESQFEGKNLPQLTSLITNHLRKSIQKKHTLPNYKVRYNPFFEQPSPQDETQEVYVHDSLVTVGALDVTVVGCTRLPELENWALQYCTLSVDMLPWGRLAKNRRAMWPTFETIVTDSPACCAGIIAKDIFLAIDGHKTDSLKQAAKMIKNKNRFTATVQRPPTRLTQQLNQDVPDKELGKTVVDYKNVALDSNSESEDEFVNIVVPLFEHADREMAKSAVQEMLLTSTDLRQQAEKKLKLKQGSFDLKIGDA</sequence>
<evidence type="ECO:0000259" key="7">
    <source>
        <dbReference type="PROSITE" id="PS51847"/>
    </source>
</evidence>
<accession>A0AAD9QKP8</accession>
<dbReference type="GO" id="GO:0016020">
    <property type="term" value="C:membrane"/>
    <property type="evidence" value="ECO:0007669"/>
    <property type="project" value="UniProtKB-SubCell"/>
</dbReference>
<evidence type="ECO:0000256" key="6">
    <source>
        <dbReference type="SAM" id="Phobius"/>
    </source>
</evidence>
<keyword evidence="6" id="KW-0812">Transmembrane</keyword>
<dbReference type="EMBL" id="JARQWQ010000026">
    <property type="protein sequence ID" value="KAK2563055.1"/>
    <property type="molecule type" value="Genomic_DNA"/>
</dbReference>
<dbReference type="InterPro" id="IPR058801">
    <property type="entry name" value="PDZD8_N"/>
</dbReference>
<evidence type="ECO:0000256" key="1">
    <source>
        <dbReference type="ARBA" id="ARBA00004370"/>
    </source>
</evidence>
<name>A0AAD9QKP8_ACRCE</name>
<evidence type="ECO:0000256" key="3">
    <source>
        <dbReference type="ARBA" id="ARBA00023055"/>
    </source>
</evidence>
<dbReference type="GO" id="GO:0051560">
    <property type="term" value="P:mitochondrial calcium ion homeostasis"/>
    <property type="evidence" value="ECO:0007669"/>
    <property type="project" value="InterPro"/>
</dbReference>
<dbReference type="InterPro" id="IPR031468">
    <property type="entry name" value="SMP_LBD"/>
</dbReference>
<dbReference type="Pfam" id="PF17820">
    <property type="entry name" value="PDZ_6"/>
    <property type="match status" value="1"/>
</dbReference>
<keyword evidence="6" id="KW-1133">Transmembrane helix</keyword>
<keyword evidence="3" id="KW-0445">Lipid transport</keyword>
<comment type="subcellular location">
    <subcellularLocation>
        <location evidence="1">Membrane</location>
    </subcellularLocation>
</comment>
<dbReference type="PROSITE" id="PS51847">
    <property type="entry name" value="SMP"/>
    <property type="match status" value="1"/>
</dbReference>
<feature type="domain" description="SMP-LTD" evidence="7">
    <location>
        <begin position="69"/>
        <end position="252"/>
    </location>
</feature>
<protein>
    <submittedName>
        <fullName evidence="8">PDZ domain-containing protein 8</fullName>
    </submittedName>
</protein>
<dbReference type="AlphaFoldDB" id="A0AAD9QKP8"/>
<reference evidence="8" key="1">
    <citation type="journal article" date="2023" name="G3 (Bethesda)">
        <title>Whole genome assembly and annotation of the endangered Caribbean coral Acropora cervicornis.</title>
        <authorList>
            <person name="Selwyn J.D."/>
            <person name="Vollmer S.V."/>
        </authorList>
    </citation>
    <scope>NUCLEOTIDE SEQUENCE</scope>
    <source>
        <strain evidence="8">K2</strain>
    </source>
</reference>
<dbReference type="PANTHER" id="PTHR21519">
    <property type="entry name" value="PDZ DOMAIN-CONTAINING PROTEIN 8"/>
    <property type="match status" value="1"/>
</dbReference>
<keyword evidence="4" id="KW-0446">Lipid-binding</keyword>
<dbReference type="GO" id="GO:0006869">
    <property type="term" value="P:lipid transport"/>
    <property type="evidence" value="ECO:0007669"/>
    <property type="project" value="UniProtKB-KW"/>
</dbReference>
<dbReference type="GO" id="GO:0044233">
    <property type="term" value="C:mitochondria-associated endoplasmic reticulum membrane contact site"/>
    <property type="evidence" value="ECO:0007669"/>
    <property type="project" value="InterPro"/>
</dbReference>
<keyword evidence="9" id="KW-1185">Reference proteome</keyword>
<dbReference type="Proteomes" id="UP001249851">
    <property type="component" value="Unassembled WGS sequence"/>
</dbReference>
<keyword evidence="5 6" id="KW-0472">Membrane</keyword>
<dbReference type="InterPro" id="IPR039275">
    <property type="entry name" value="PDZD8"/>
</dbReference>
<evidence type="ECO:0000256" key="2">
    <source>
        <dbReference type="ARBA" id="ARBA00022448"/>
    </source>
</evidence>
<dbReference type="PANTHER" id="PTHR21519:SF1">
    <property type="entry name" value="PDZ DOMAIN-CONTAINING PROTEIN 8"/>
    <property type="match status" value="1"/>
</dbReference>
<dbReference type="GO" id="GO:0008289">
    <property type="term" value="F:lipid binding"/>
    <property type="evidence" value="ECO:0007669"/>
    <property type="project" value="UniProtKB-KW"/>
</dbReference>
<dbReference type="InterPro" id="IPR041489">
    <property type="entry name" value="PDZ_6"/>
</dbReference>
<dbReference type="SUPFAM" id="SSF50156">
    <property type="entry name" value="PDZ domain-like"/>
    <property type="match status" value="1"/>
</dbReference>
<dbReference type="InterPro" id="IPR036034">
    <property type="entry name" value="PDZ_sf"/>
</dbReference>